<evidence type="ECO:0000313" key="7">
    <source>
        <dbReference type="EMBL" id="REG86652.1"/>
    </source>
</evidence>
<dbReference type="AlphaFoldDB" id="A0A3E0DSZ8"/>
<keyword evidence="2" id="KW-0663">Pyridoxal phosphate</keyword>
<evidence type="ECO:0000256" key="3">
    <source>
        <dbReference type="ARBA" id="ARBA00023015"/>
    </source>
</evidence>
<dbReference type="OrthoDB" id="9804020at2"/>
<reference evidence="7 8" key="1">
    <citation type="submission" date="2018-08" db="EMBL/GenBank/DDBJ databases">
        <title>Genomic Encyclopedia of Type Strains, Phase III (KMG-III): the genomes of soil and plant-associated and newly described type strains.</title>
        <authorList>
            <person name="Whitman W."/>
        </authorList>
    </citation>
    <scope>NUCLEOTIDE SEQUENCE [LARGE SCALE GENOMIC DNA]</scope>
    <source>
        <strain evidence="7 8">CECT 7375</strain>
    </source>
</reference>
<dbReference type="InterPro" id="IPR036390">
    <property type="entry name" value="WH_DNA-bd_sf"/>
</dbReference>
<dbReference type="InterPro" id="IPR004839">
    <property type="entry name" value="Aminotransferase_I/II_large"/>
</dbReference>
<proteinExistence type="inferred from homology"/>
<dbReference type="GO" id="GO:0030170">
    <property type="term" value="F:pyridoxal phosphate binding"/>
    <property type="evidence" value="ECO:0007669"/>
    <property type="project" value="InterPro"/>
</dbReference>
<dbReference type="SMART" id="SM00345">
    <property type="entry name" value="HTH_GNTR"/>
    <property type="match status" value="1"/>
</dbReference>
<dbReference type="GO" id="GO:0003700">
    <property type="term" value="F:DNA-binding transcription factor activity"/>
    <property type="evidence" value="ECO:0007669"/>
    <property type="project" value="InterPro"/>
</dbReference>
<dbReference type="Proteomes" id="UP000256542">
    <property type="component" value="Unassembled WGS sequence"/>
</dbReference>
<evidence type="ECO:0000256" key="1">
    <source>
        <dbReference type="ARBA" id="ARBA00005384"/>
    </source>
</evidence>
<accession>A0A3E0DSZ8</accession>
<keyword evidence="5" id="KW-0804">Transcription</keyword>
<dbReference type="RefSeq" id="WP_115895908.1">
    <property type="nucleotide sequence ID" value="NZ_QUNG01000001.1"/>
</dbReference>
<protein>
    <submittedName>
        <fullName evidence="7">GntR family transcriptional regulator</fullName>
    </submittedName>
</protein>
<dbReference type="Gene3D" id="3.40.640.10">
    <property type="entry name" value="Type I PLP-dependent aspartate aminotransferase-like (Major domain)"/>
    <property type="match status" value="1"/>
</dbReference>
<dbReference type="GO" id="GO:0003677">
    <property type="term" value="F:DNA binding"/>
    <property type="evidence" value="ECO:0007669"/>
    <property type="project" value="UniProtKB-KW"/>
</dbReference>
<dbReference type="InterPro" id="IPR000524">
    <property type="entry name" value="Tscrpt_reg_HTH_GntR"/>
</dbReference>
<dbReference type="PANTHER" id="PTHR46577:SF1">
    <property type="entry name" value="HTH-TYPE TRANSCRIPTIONAL REGULATORY PROTEIN GABR"/>
    <property type="match status" value="1"/>
</dbReference>
<dbReference type="InterPro" id="IPR015421">
    <property type="entry name" value="PyrdxlP-dep_Trfase_major"/>
</dbReference>
<evidence type="ECO:0000259" key="6">
    <source>
        <dbReference type="PROSITE" id="PS50949"/>
    </source>
</evidence>
<feature type="domain" description="HTH gntR-type" evidence="6">
    <location>
        <begin position="14"/>
        <end position="81"/>
    </location>
</feature>
<dbReference type="CDD" id="cd00609">
    <property type="entry name" value="AAT_like"/>
    <property type="match status" value="1"/>
</dbReference>
<dbReference type="Gene3D" id="1.10.10.10">
    <property type="entry name" value="Winged helix-like DNA-binding domain superfamily/Winged helix DNA-binding domain"/>
    <property type="match status" value="1"/>
</dbReference>
<comment type="similarity">
    <text evidence="1">In the C-terminal section; belongs to the class-I pyridoxal-phosphate-dependent aminotransferase family.</text>
</comment>
<dbReference type="InterPro" id="IPR051446">
    <property type="entry name" value="HTH_trans_reg/aminotransferase"/>
</dbReference>
<evidence type="ECO:0000256" key="4">
    <source>
        <dbReference type="ARBA" id="ARBA00023125"/>
    </source>
</evidence>
<dbReference type="PANTHER" id="PTHR46577">
    <property type="entry name" value="HTH-TYPE TRANSCRIPTIONAL REGULATORY PROTEIN GABR"/>
    <property type="match status" value="1"/>
</dbReference>
<dbReference type="InterPro" id="IPR036388">
    <property type="entry name" value="WH-like_DNA-bd_sf"/>
</dbReference>
<dbReference type="Pfam" id="PF00155">
    <property type="entry name" value="Aminotran_1_2"/>
    <property type="match status" value="1"/>
</dbReference>
<dbReference type="InterPro" id="IPR015424">
    <property type="entry name" value="PyrdxlP-dep_Trfase"/>
</dbReference>
<dbReference type="PROSITE" id="PS50949">
    <property type="entry name" value="HTH_GNTR"/>
    <property type="match status" value="1"/>
</dbReference>
<keyword evidence="4" id="KW-0238">DNA-binding</keyword>
<evidence type="ECO:0000256" key="5">
    <source>
        <dbReference type="ARBA" id="ARBA00023163"/>
    </source>
</evidence>
<evidence type="ECO:0000313" key="8">
    <source>
        <dbReference type="Proteomes" id="UP000256542"/>
    </source>
</evidence>
<keyword evidence="3" id="KW-0805">Transcription regulation</keyword>
<gene>
    <name evidence="7" type="ORF">DFP81_101217</name>
</gene>
<dbReference type="EMBL" id="QUNG01000001">
    <property type="protein sequence ID" value="REG86652.1"/>
    <property type="molecule type" value="Genomic_DNA"/>
</dbReference>
<organism evidence="7 8">
    <name type="scientific">Marinomonas pollencensis</name>
    <dbReference type="NCBI Taxonomy" id="491954"/>
    <lineage>
        <taxon>Bacteria</taxon>
        <taxon>Pseudomonadati</taxon>
        <taxon>Pseudomonadota</taxon>
        <taxon>Gammaproteobacteria</taxon>
        <taxon>Oceanospirillales</taxon>
        <taxon>Oceanospirillaceae</taxon>
        <taxon>Marinomonas</taxon>
    </lineage>
</organism>
<keyword evidence="8" id="KW-1185">Reference proteome</keyword>
<name>A0A3E0DSZ8_9GAMM</name>
<evidence type="ECO:0000256" key="2">
    <source>
        <dbReference type="ARBA" id="ARBA00022898"/>
    </source>
</evidence>
<comment type="caution">
    <text evidence="7">The sequence shown here is derived from an EMBL/GenBank/DDBJ whole genome shotgun (WGS) entry which is preliminary data.</text>
</comment>
<dbReference type="SUPFAM" id="SSF46785">
    <property type="entry name" value="Winged helix' DNA-binding domain"/>
    <property type="match status" value="1"/>
</dbReference>
<sequence length="499" mass="57197">MTDCLITVEFQPGKSFQQQIREKLVDLIKKDYFGESNLPSSRKMAQLLGVSRNTVMLVYEGLVDERFLISKERSGYFVNPEISSEELPETVQNLTKTEENALSWGDRLKKVPSSFKMLHKDKNWITYSYPFIYGQIEPMHFPLYQWRECTRIAQSRGNVHEWIEDYVDVDSKALISQIRQSILPKRGITASAEQILLTMGTQNSFSLLANLLTNEETVVGLEDPGYPDQRNIFHAARTQLNFLQLDDKGVVTGSQLKQCDYVCVTPSHQYPTTVTMPMERRIELLEQASKDNFVIIEDDYESEVNFHERPLPSLKSMDDKGRVIYAGSLSKSLSPGLRLGYLVADVELIKELRELRRLQYRHPPANNQAVAALFISQGYYDSHLRRMKTLYETKWNLMSEGLKKHLGQCEITETQGSFCFWIKLPDPLKSSDLVRLASNYSILVESGDSLFAQTPSPQNYIRLGFSAIAEDKIEKGIEILGALILQLQQEYPQKIYAMN</sequence>
<dbReference type="Pfam" id="PF00392">
    <property type="entry name" value="GntR"/>
    <property type="match status" value="1"/>
</dbReference>
<dbReference type="SUPFAM" id="SSF53383">
    <property type="entry name" value="PLP-dependent transferases"/>
    <property type="match status" value="1"/>
</dbReference>